<evidence type="ECO:0000313" key="10">
    <source>
        <dbReference type="EMBL" id="SDW44046.1"/>
    </source>
</evidence>
<evidence type="ECO:0000259" key="9">
    <source>
        <dbReference type="SMART" id="SM00481"/>
    </source>
</evidence>
<dbReference type="OrthoDB" id="9775255at2"/>
<gene>
    <name evidence="10" type="ORF">SAMN05421781_1437</name>
</gene>
<dbReference type="NCBIfam" id="NF005596">
    <property type="entry name" value="PRK07328.1"/>
    <property type="match status" value="1"/>
</dbReference>
<accession>A0A1H2TJ68</accession>
<evidence type="ECO:0000313" key="11">
    <source>
        <dbReference type="Proteomes" id="UP000199488"/>
    </source>
</evidence>
<dbReference type="InterPro" id="IPR010140">
    <property type="entry name" value="Histidinol_P_phosphatase_HisJ"/>
</dbReference>
<dbReference type="STRING" id="1122204.SAMN05421781_1437"/>
<dbReference type="RefSeq" id="WP_091613012.1">
    <property type="nucleotide sequence ID" value="NZ_FNNC01000002.1"/>
</dbReference>
<protein>
    <recommendedName>
        <fullName evidence="3 8">Histidinol-phosphatase</fullName>
        <shortName evidence="8">HolPase</shortName>
        <ecNumber evidence="3 8">3.1.3.15</ecNumber>
    </recommendedName>
</protein>
<dbReference type="Gene3D" id="3.20.20.140">
    <property type="entry name" value="Metal-dependent hydrolases"/>
    <property type="match status" value="1"/>
</dbReference>
<dbReference type="GO" id="GO:0000105">
    <property type="term" value="P:L-histidine biosynthetic process"/>
    <property type="evidence" value="ECO:0007669"/>
    <property type="project" value="UniProtKB-UniRule"/>
</dbReference>
<evidence type="ECO:0000256" key="1">
    <source>
        <dbReference type="ARBA" id="ARBA00004970"/>
    </source>
</evidence>
<dbReference type="CDD" id="cd12110">
    <property type="entry name" value="PHP_HisPPase_Hisj_like"/>
    <property type="match status" value="1"/>
</dbReference>
<dbReference type="GO" id="GO:0005737">
    <property type="term" value="C:cytoplasm"/>
    <property type="evidence" value="ECO:0007669"/>
    <property type="project" value="TreeGrafter"/>
</dbReference>
<dbReference type="GO" id="GO:0004401">
    <property type="term" value="F:histidinol-phosphatase activity"/>
    <property type="evidence" value="ECO:0007669"/>
    <property type="project" value="UniProtKB-UniRule"/>
</dbReference>
<keyword evidence="11" id="KW-1185">Reference proteome</keyword>
<dbReference type="SMART" id="SM00481">
    <property type="entry name" value="POLIIIAc"/>
    <property type="match status" value="1"/>
</dbReference>
<evidence type="ECO:0000256" key="6">
    <source>
        <dbReference type="ARBA" id="ARBA00023102"/>
    </source>
</evidence>
<dbReference type="EMBL" id="FNNC01000002">
    <property type="protein sequence ID" value="SDW44046.1"/>
    <property type="molecule type" value="Genomic_DNA"/>
</dbReference>
<comment type="similarity">
    <text evidence="2 8">Belongs to the PHP hydrolase family. HisK subfamily.</text>
</comment>
<dbReference type="UniPathway" id="UPA00031">
    <property type="reaction ID" value="UER00013"/>
</dbReference>
<dbReference type="PANTHER" id="PTHR21039">
    <property type="entry name" value="HISTIDINOL PHOSPHATASE-RELATED"/>
    <property type="match status" value="1"/>
</dbReference>
<dbReference type="Pfam" id="PF02811">
    <property type="entry name" value="PHP"/>
    <property type="match status" value="1"/>
</dbReference>
<keyword evidence="6 8" id="KW-0368">Histidine biosynthesis</keyword>
<dbReference type="SUPFAM" id="SSF89550">
    <property type="entry name" value="PHP domain-like"/>
    <property type="match status" value="1"/>
</dbReference>
<evidence type="ECO:0000256" key="7">
    <source>
        <dbReference type="ARBA" id="ARBA00049158"/>
    </source>
</evidence>
<keyword evidence="4 8" id="KW-0028">Amino-acid biosynthesis</keyword>
<sequence>MKFDLHNHHDRCGHAEGTIEDYIQAAIRKNLDVIGIADHSPFFASAEERPYPRITMAKGEFQFYIEEIRQLKQKYINDIEVLIGVESDYFPDQEAPYRKQYDKYPMDYVIGSVHFVNEVNIFDTSRWEGMDDADIRQVKEEYYRQIALSAKSGMFDILGHIDALKGYFPYAAEIDTPEVEKTLRVIGEEGTAIEINTSGKTKYCGGWYPSDEMLERALYYNVPVTFGSDAHVPERIGEDLEEVRQRLKQIGYRSWRFFRKRRPVDVYL</sequence>
<organism evidence="10 11">
    <name type="scientific">Marinococcus luteus</name>
    <dbReference type="NCBI Taxonomy" id="1122204"/>
    <lineage>
        <taxon>Bacteria</taxon>
        <taxon>Bacillati</taxon>
        <taxon>Bacillota</taxon>
        <taxon>Bacilli</taxon>
        <taxon>Bacillales</taxon>
        <taxon>Bacillaceae</taxon>
        <taxon>Marinococcus</taxon>
    </lineage>
</organism>
<evidence type="ECO:0000256" key="8">
    <source>
        <dbReference type="RuleBase" id="RU366003"/>
    </source>
</evidence>
<dbReference type="AlphaFoldDB" id="A0A1H2TJ68"/>
<evidence type="ECO:0000256" key="4">
    <source>
        <dbReference type="ARBA" id="ARBA00022605"/>
    </source>
</evidence>
<comment type="pathway">
    <text evidence="1 8">Amino-acid biosynthesis; L-histidine biosynthesis; L-histidine from 5-phospho-alpha-D-ribose 1-diphosphate: step 8/9.</text>
</comment>
<dbReference type="NCBIfam" id="TIGR01856">
    <property type="entry name" value="hisJ_fam"/>
    <property type="match status" value="1"/>
</dbReference>
<evidence type="ECO:0000256" key="3">
    <source>
        <dbReference type="ARBA" id="ARBA00013085"/>
    </source>
</evidence>
<dbReference type="EC" id="3.1.3.15" evidence="3 8"/>
<comment type="catalytic activity">
    <reaction evidence="7 8">
        <text>L-histidinol phosphate + H2O = L-histidinol + phosphate</text>
        <dbReference type="Rhea" id="RHEA:14465"/>
        <dbReference type="ChEBI" id="CHEBI:15377"/>
        <dbReference type="ChEBI" id="CHEBI:43474"/>
        <dbReference type="ChEBI" id="CHEBI:57699"/>
        <dbReference type="ChEBI" id="CHEBI:57980"/>
        <dbReference type="EC" id="3.1.3.15"/>
    </reaction>
</comment>
<evidence type="ECO:0000256" key="5">
    <source>
        <dbReference type="ARBA" id="ARBA00022801"/>
    </source>
</evidence>
<name>A0A1H2TJ68_9BACI</name>
<feature type="domain" description="Polymerase/histidinol phosphatase N-terminal" evidence="9">
    <location>
        <begin position="3"/>
        <end position="91"/>
    </location>
</feature>
<dbReference type="InterPro" id="IPR003141">
    <property type="entry name" value="Pol/His_phosphatase_N"/>
</dbReference>
<dbReference type="PANTHER" id="PTHR21039:SF0">
    <property type="entry name" value="HISTIDINOL-PHOSPHATASE"/>
    <property type="match status" value="1"/>
</dbReference>
<dbReference type="InterPro" id="IPR016195">
    <property type="entry name" value="Pol/histidinol_Pase-like"/>
</dbReference>
<dbReference type="Proteomes" id="UP000199488">
    <property type="component" value="Unassembled WGS sequence"/>
</dbReference>
<dbReference type="InterPro" id="IPR004013">
    <property type="entry name" value="PHP_dom"/>
</dbReference>
<proteinExistence type="inferred from homology"/>
<keyword evidence="5 8" id="KW-0378">Hydrolase</keyword>
<evidence type="ECO:0000256" key="2">
    <source>
        <dbReference type="ARBA" id="ARBA00009152"/>
    </source>
</evidence>
<reference evidence="10 11" key="1">
    <citation type="submission" date="2016-10" db="EMBL/GenBank/DDBJ databases">
        <authorList>
            <person name="de Groot N.N."/>
        </authorList>
    </citation>
    <scope>NUCLEOTIDE SEQUENCE [LARGE SCALE GENOMIC DNA]</scope>
    <source>
        <strain evidence="10 11">DSM 23126</strain>
    </source>
</reference>